<accession>A0A834XDH8</accession>
<gene>
    <name evidence="1" type="ORF">G2W53_004494</name>
</gene>
<sequence length="96" mass="10482">MATTIPISQNPSTSTMVFMPTPTVRAPALSITQPIAPTLVRAPLLSPASMYHALTYRPPLALQKEKSSNETIQATSYAPRSRLTFYLGNLFWQSSG</sequence>
<organism evidence="1 2">
    <name type="scientific">Senna tora</name>
    <dbReference type="NCBI Taxonomy" id="362788"/>
    <lineage>
        <taxon>Eukaryota</taxon>
        <taxon>Viridiplantae</taxon>
        <taxon>Streptophyta</taxon>
        <taxon>Embryophyta</taxon>
        <taxon>Tracheophyta</taxon>
        <taxon>Spermatophyta</taxon>
        <taxon>Magnoliopsida</taxon>
        <taxon>eudicotyledons</taxon>
        <taxon>Gunneridae</taxon>
        <taxon>Pentapetalae</taxon>
        <taxon>rosids</taxon>
        <taxon>fabids</taxon>
        <taxon>Fabales</taxon>
        <taxon>Fabaceae</taxon>
        <taxon>Caesalpinioideae</taxon>
        <taxon>Cassia clade</taxon>
        <taxon>Senna</taxon>
    </lineage>
</organism>
<evidence type="ECO:0000313" key="2">
    <source>
        <dbReference type="Proteomes" id="UP000634136"/>
    </source>
</evidence>
<comment type="caution">
    <text evidence="1">The sequence shown here is derived from an EMBL/GenBank/DDBJ whole genome shotgun (WGS) entry which is preliminary data.</text>
</comment>
<dbReference type="AlphaFoldDB" id="A0A834XDH8"/>
<keyword evidence="2" id="KW-1185">Reference proteome</keyword>
<protein>
    <submittedName>
        <fullName evidence="1">Uncharacterized protein</fullName>
    </submittedName>
</protein>
<name>A0A834XDH8_9FABA</name>
<reference evidence="1" key="1">
    <citation type="submission" date="2020-09" db="EMBL/GenBank/DDBJ databases">
        <title>Genome-Enabled Discovery of Anthraquinone Biosynthesis in Senna tora.</title>
        <authorList>
            <person name="Kang S.-H."/>
            <person name="Pandey R.P."/>
            <person name="Lee C.-M."/>
            <person name="Sim J.-S."/>
            <person name="Jeong J.-T."/>
            <person name="Choi B.-S."/>
            <person name="Jung M."/>
            <person name="Ginzburg D."/>
            <person name="Zhao K."/>
            <person name="Won S.Y."/>
            <person name="Oh T.-J."/>
            <person name="Yu Y."/>
            <person name="Kim N.-H."/>
            <person name="Lee O.R."/>
            <person name="Lee T.-H."/>
            <person name="Bashyal P."/>
            <person name="Kim T.-S."/>
            <person name="Lee W.-H."/>
            <person name="Kawkins C."/>
            <person name="Kim C.-K."/>
            <person name="Kim J.S."/>
            <person name="Ahn B.O."/>
            <person name="Rhee S.Y."/>
            <person name="Sohng J.K."/>
        </authorList>
    </citation>
    <scope>NUCLEOTIDE SEQUENCE</scope>
    <source>
        <tissue evidence="1">Leaf</tissue>
    </source>
</reference>
<dbReference type="Proteomes" id="UP000634136">
    <property type="component" value="Unassembled WGS sequence"/>
</dbReference>
<evidence type="ECO:0000313" key="1">
    <source>
        <dbReference type="EMBL" id="KAF7842196.1"/>
    </source>
</evidence>
<proteinExistence type="predicted"/>
<dbReference type="EMBL" id="JAAIUW010000002">
    <property type="protein sequence ID" value="KAF7842196.1"/>
    <property type="molecule type" value="Genomic_DNA"/>
</dbReference>